<sequence>MGGRLCAMTDTFTVQGWTENIVSGGENAPRFAHAHVTFGYTGVIEGSSTCDYLMYYPGEGHTDQKAPGFERIEGTVEGRKGSFVLRHEVGYGAEGVQGTFIVVPGSGTGDLAGIRGTGTVWGSSRTMNYTFDYKL</sequence>
<dbReference type="Gene3D" id="2.40.350.10">
    <property type="entry name" value="SO1590-like"/>
    <property type="match status" value="1"/>
</dbReference>
<organism evidence="1 2">
    <name type="scientific">Amycolatopsis taiwanensis</name>
    <dbReference type="NCBI Taxonomy" id="342230"/>
    <lineage>
        <taxon>Bacteria</taxon>
        <taxon>Bacillati</taxon>
        <taxon>Actinomycetota</taxon>
        <taxon>Actinomycetes</taxon>
        <taxon>Pseudonocardiales</taxon>
        <taxon>Pseudonocardiaceae</taxon>
        <taxon>Amycolatopsis</taxon>
    </lineage>
</organism>
<protein>
    <recommendedName>
        <fullName evidence="3">DUF3224 domain-containing protein</fullName>
    </recommendedName>
</protein>
<evidence type="ECO:0000313" key="2">
    <source>
        <dbReference type="Proteomes" id="UP001165136"/>
    </source>
</evidence>
<name>A0A9W6R6B8_9PSEU</name>
<gene>
    <name evidence="1" type="ORF">Atai01_48790</name>
</gene>
<comment type="caution">
    <text evidence="1">The sequence shown here is derived from an EMBL/GenBank/DDBJ whole genome shotgun (WGS) entry which is preliminary data.</text>
</comment>
<reference evidence="1" key="1">
    <citation type="submission" date="2023-03" db="EMBL/GenBank/DDBJ databases">
        <title>Amycolatopsis taiwanensis NBRC 103393.</title>
        <authorList>
            <person name="Ichikawa N."/>
            <person name="Sato H."/>
            <person name="Tonouchi N."/>
        </authorList>
    </citation>
    <scope>NUCLEOTIDE SEQUENCE</scope>
    <source>
        <strain evidence="1">NBRC 103393</strain>
    </source>
</reference>
<evidence type="ECO:0008006" key="3">
    <source>
        <dbReference type="Google" id="ProtNLM"/>
    </source>
</evidence>
<dbReference type="InterPro" id="IPR023159">
    <property type="entry name" value="SO1590-like_sf"/>
</dbReference>
<dbReference type="EMBL" id="BSTI01000011">
    <property type="protein sequence ID" value="GLY68260.1"/>
    <property type="molecule type" value="Genomic_DNA"/>
</dbReference>
<keyword evidence="2" id="KW-1185">Reference proteome</keyword>
<dbReference type="Proteomes" id="UP001165136">
    <property type="component" value="Unassembled WGS sequence"/>
</dbReference>
<accession>A0A9W6R6B8</accession>
<dbReference type="Pfam" id="PF11528">
    <property type="entry name" value="DUF3224"/>
    <property type="match status" value="1"/>
</dbReference>
<dbReference type="InterPro" id="IPR021607">
    <property type="entry name" value="DUF3224"/>
</dbReference>
<dbReference type="AlphaFoldDB" id="A0A9W6R6B8"/>
<evidence type="ECO:0000313" key="1">
    <source>
        <dbReference type="EMBL" id="GLY68260.1"/>
    </source>
</evidence>
<dbReference type="SUPFAM" id="SSF159238">
    <property type="entry name" value="SO1590-like"/>
    <property type="match status" value="1"/>
</dbReference>
<proteinExistence type="predicted"/>